<feature type="region of interest" description="Disordered" evidence="7">
    <location>
        <begin position="330"/>
        <end position="351"/>
    </location>
</feature>
<keyword evidence="4" id="KW-0235">DNA replication</keyword>
<dbReference type="PANTHER" id="PTHR12087:SF0">
    <property type="entry name" value="ORIGIN RECOGNITION COMPLEX SUBUNIT 4"/>
    <property type="match status" value="1"/>
</dbReference>
<name>A0A2N5SEQ2_9BASI</name>
<evidence type="ECO:0000313" key="10">
    <source>
        <dbReference type="Proteomes" id="UP000235392"/>
    </source>
</evidence>
<feature type="region of interest" description="Disordered" evidence="7">
    <location>
        <begin position="370"/>
        <end position="430"/>
    </location>
</feature>
<organism evidence="9 10">
    <name type="scientific">Puccinia coronata f. sp. avenae</name>
    <dbReference type="NCBI Taxonomy" id="200324"/>
    <lineage>
        <taxon>Eukaryota</taxon>
        <taxon>Fungi</taxon>
        <taxon>Dikarya</taxon>
        <taxon>Basidiomycota</taxon>
        <taxon>Pucciniomycotina</taxon>
        <taxon>Pucciniomycetes</taxon>
        <taxon>Pucciniales</taxon>
        <taxon>Pucciniaceae</taxon>
        <taxon>Puccinia</taxon>
    </lineage>
</organism>
<feature type="domain" description="AAA+ ATPase" evidence="8">
    <location>
        <begin position="557"/>
        <end position="787"/>
    </location>
</feature>
<evidence type="ECO:0000256" key="5">
    <source>
        <dbReference type="ARBA" id="ARBA00023125"/>
    </source>
</evidence>
<proteinExistence type="inferred from homology"/>
<evidence type="ECO:0000256" key="2">
    <source>
        <dbReference type="ARBA" id="ARBA00005334"/>
    </source>
</evidence>
<feature type="region of interest" description="Disordered" evidence="7">
    <location>
        <begin position="644"/>
        <end position="672"/>
    </location>
</feature>
<dbReference type="GO" id="GO:0006270">
    <property type="term" value="P:DNA replication initiation"/>
    <property type="evidence" value="ECO:0007669"/>
    <property type="project" value="TreeGrafter"/>
</dbReference>
<dbReference type="PANTHER" id="PTHR12087">
    <property type="entry name" value="ORIGIN RECOGNITION COMPLEX SUBUNIT 4"/>
    <property type="match status" value="1"/>
</dbReference>
<feature type="compositionally biased region" description="Acidic residues" evidence="7">
    <location>
        <begin position="647"/>
        <end position="662"/>
    </location>
</feature>
<dbReference type="Gene3D" id="3.40.50.300">
    <property type="entry name" value="P-loop containing nucleotide triphosphate hydrolases"/>
    <property type="match status" value="1"/>
</dbReference>
<evidence type="ECO:0000256" key="4">
    <source>
        <dbReference type="ARBA" id="ARBA00022705"/>
    </source>
</evidence>
<dbReference type="Proteomes" id="UP000235392">
    <property type="component" value="Unassembled WGS sequence"/>
</dbReference>
<feature type="compositionally biased region" description="Basic residues" evidence="7">
    <location>
        <begin position="59"/>
        <end position="68"/>
    </location>
</feature>
<dbReference type="SUPFAM" id="SSF52540">
    <property type="entry name" value="P-loop containing nucleoside triphosphate hydrolases"/>
    <property type="match status" value="1"/>
</dbReference>
<dbReference type="InterPro" id="IPR003593">
    <property type="entry name" value="AAA+_ATPase"/>
</dbReference>
<dbReference type="AlphaFoldDB" id="A0A2N5SEQ2"/>
<evidence type="ECO:0000256" key="7">
    <source>
        <dbReference type="SAM" id="MobiDB-lite"/>
    </source>
</evidence>
<keyword evidence="6" id="KW-0539">Nucleus</keyword>
<comment type="caution">
    <text evidence="9">The sequence shown here is derived from an EMBL/GenBank/DDBJ whole genome shotgun (WGS) entry which is preliminary data.</text>
</comment>
<dbReference type="GO" id="GO:0003688">
    <property type="term" value="F:DNA replication origin binding"/>
    <property type="evidence" value="ECO:0007669"/>
    <property type="project" value="TreeGrafter"/>
</dbReference>
<evidence type="ECO:0000256" key="1">
    <source>
        <dbReference type="ARBA" id="ARBA00004123"/>
    </source>
</evidence>
<dbReference type="InterPro" id="IPR027417">
    <property type="entry name" value="P-loop_NTPase"/>
</dbReference>
<evidence type="ECO:0000313" key="9">
    <source>
        <dbReference type="EMBL" id="PLW11713.1"/>
    </source>
</evidence>
<comment type="subcellular location">
    <subcellularLocation>
        <location evidence="1">Nucleus</location>
    </subcellularLocation>
</comment>
<dbReference type="InterPro" id="IPR016527">
    <property type="entry name" value="ORC4"/>
</dbReference>
<feature type="compositionally biased region" description="Basic residues" evidence="7">
    <location>
        <begin position="226"/>
        <end position="236"/>
    </location>
</feature>
<evidence type="ECO:0000256" key="6">
    <source>
        <dbReference type="ARBA" id="ARBA00023242"/>
    </source>
</evidence>
<evidence type="ECO:0000256" key="3">
    <source>
        <dbReference type="ARBA" id="ARBA00019083"/>
    </source>
</evidence>
<feature type="compositionally biased region" description="Basic and acidic residues" evidence="7">
    <location>
        <begin position="386"/>
        <end position="399"/>
    </location>
</feature>
<dbReference type="EMBL" id="PGCI01000912">
    <property type="protein sequence ID" value="PLW11713.1"/>
    <property type="molecule type" value="Genomic_DNA"/>
</dbReference>
<comment type="similarity">
    <text evidence="2">Belongs to the ORC4 family.</text>
</comment>
<feature type="compositionally biased region" description="Polar residues" evidence="7">
    <location>
        <begin position="142"/>
        <end position="167"/>
    </location>
</feature>
<protein>
    <recommendedName>
        <fullName evidence="3">Origin recognition complex subunit 4</fullName>
    </recommendedName>
</protein>
<reference evidence="9 10" key="1">
    <citation type="submission" date="2017-11" db="EMBL/GenBank/DDBJ databases">
        <title>De novo assembly and phasing of dikaryotic genomes from two isolates of Puccinia coronata f. sp. avenae, the causal agent of oat crown rust.</title>
        <authorList>
            <person name="Miller M.E."/>
            <person name="Zhang Y."/>
            <person name="Omidvar V."/>
            <person name="Sperschneider J."/>
            <person name="Schwessinger B."/>
            <person name="Raley C."/>
            <person name="Palmer J.M."/>
            <person name="Garnica D."/>
            <person name="Upadhyaya N."/>
            <person name="Rathjen J."/>
            <person name="Taylor J.M."/>
            <person name="Park R.F."/>
            <person name="Dodds P.N."/>
            <person name="Hirsch C.D."/>
            <person name="Kianian S.F."/>
            <person name="Figueroa M."/>
        </authorList>
    </citation>
    <scope>NUCLEOTIDE SEQUENCE [LARGE SCALE GENOMIC DNA]</scope>
    <source>
        <strain evidence="9">12SD80</strain>
    </source>
</reference>
<sequence length="1085" mass="119665">MAEPDYSHQHRPGSLTSPPSRIKTRRQKKKNTDSQPAISRPVRTLRSPPRVVVVVVPSTKKRATKKKAATTPVSAVPESAMAVSRKRTCSDSLGRHQQPEIIPRPRKKTRQSRPLTPAPTSPIHAPNPADVSSSEDEILLRPSTSTAKSHPTTRSLQLLPSPTSSHTDFPVAVRSRAATRSFIRQAEEQETPSTPLKPKQKKKIISQTAPVHRVLPLRSAVDPSVKRTRAQPRHRPLSPSPSSHRSPEKPLPNIGQRGPGSDDDDEPDALVAFDLTLPVKGKLFNSRVVESHSRTPTRKSPRRPGPSSEVPENVEEILSQVENMIPHDTLALENPGSLNARPLEDGPVGVQEDDLVSGVDERCFRVFEDAQRAQGGHHSDGDDDEVSHSGDTEDDRRIVQELSGNARPSCARSPRRLSSVSPLEISAGTRLRRLTTRHAHAPAPLASQNPTPPKEHKVDQPQTAPLPAEKIVEKDAFAAATVLPHLQSLLQHLSGIRPLPIRIPAALGCCPSADGAPRDAAAARIPAILDQTPCLVGLEDLELELRSILFRSIEQQEGNVLLLSGARGSGKTALISRSLALLSDPLTCGSDGFITIKLNALVHNTDKFALKEMCRQLFSSLAFAKDSDQRRRLDQVNQDLDFRPEDSADEYEYNEDDEDEDGTFQQGGAPRTAAVDQQPKFTNYGEILKNLLDVLEPASSLSSEHEPNTQQRKKTSSGKAVVIVLEEFDLFSDLDRQSFLYCLLDSVQGNKRQNGICVIGTTSVVDCLDKLEKRVKSRCQSRIRYLHSPRTEPERIELVRSLLALPPPPAEKEHHDDLSAAFVDAWNTRLTPFLDHPHTRDWLISRFMLLSDPLVQILQVLNGMVAMIAYSVKRTGQLGFPVLNPSELFGTRGSTRGGQGAAEKPQMVKRSGTQVQMMMMTQPWWASALSTAEVSVLIACKHLSAAHHNGIFNLEMAWDIYRQHLKRQALAADSDPLQNDPRRPALVRSQVYGRDAFELAWERLQRLELILPIEMLTSRGAAAGTKKKKAAAAVLGRRYELVKLVPFVSQIDHVLLGPSSSASAAHRPRLQLAHHLVKWAKNSSD</sequence>
<dbReference type="InterPro" id="IPR032705">
    <property type="entry name" value="ORC4_C"/>
</dbReference>
<feature type="region of interest" description="Disordered" evidence="7">
    <location>
        <begin position="442"/>
        <end position="462"/>
    </location>
</feature>
<feature type="compositionally biased region" description="Low complexity" evidence="7">
    <location>
        <begin position="39"/>
        <end position="58"/>
    </location>
</feature>
<evidence type="ECO:0000259" key="8">
    <source>
        <dbReference type="SMART" id="SM00382"/>
    </source>
</evidence>
<dbReference type="GO" id="GO:0005664">
    <property type="term" value="C:nuclear origin of replication recognition complex"/>
    <property type="evidence" value="ECO:0007669"/>
    <property type="project" value="TreeGrafter"/>
</dbReference>
<feature type="region of interest" description="Disordered" evidence="7">
    <location>
        <begin position="1"/>
        <end position="268"/>
    </location>
</feature>
<dbReference type="SMART" id="SM00382">
    <property type="entry name" value="AAA"/>
    <property type="match status" value="1"/>
</dbReference>
<gene>
    <name evidence="9" type="ORF">PCASD_20727</name>
</gene>
<dbReference type="Pfam" id="PF14629">
    <property type="entry name" value="ORC4_C"/>
    <property type="match status" value="1"/>
</dbReference>
<dbReference type="InterPro" id="IPR041664">
    <property type="entry name" value="AAA_16"/>
</dbReference>
<dbReference type="Pfam" id="PF13191">
    <property type="entry name" value="AAA_16"/>
    <property type="match status" value="1"/>
</dbReference>
<accession>A0A2N5SEQ2</accession>
<keyword evidence="5" id="KW-0238">DNA-binding</keyword>
<feature type="region of interest" description="Disordered" evidence="7">
    <location>
        <begin position="287"/>
        <end position="311"/>
    </location>
</feature>